<evidence type="ECO:0000256" key="11">
    <source>
        <dbReference type="RuleBase" id="RU079119"/>
    </source>
</evidence>
<dbReference type="InterPro" id="IPR001594">
    <property type="entry name" value="Palmitoyltrfase_DHHC"/>
</dbReference>
<dbReference type="OMA" id="DLFFCDE"/>
<dbReference type="PANTHER" id="PTHR22883:SF23">
    <property type="entry name" value="PALMITOYLTRANSFERASE ZDHHC6"/>
    <property type="match status" value="1"/>
</dbReference>
<feature type="transmembrane region" description="Helical" evidence="11">
    <location>
        <begin position="196"/>
        <end position="218"/>
    </location>
</feature>
<evidence type="ECO:0000313" key="14">
    <source>
        <dbReference type="Proteomes" id="UP000000709"/>
    </source>
</evidence>
<comment type="domain">
    <text evidence="11">The DHHC domain is required for palmitoyltransferase activity.</text>
</comment>
<dbReference type="PANTHER" id="PTHR22883">
    <property type="entry name" value="ZINC FINGER DHHC DOMAIN CONTAINING PROTEIN"/>
    <property type="match status" value="1"/>
</dbReference>
<sequence>MMDVSKFALCQTHIAKTAVPIAIILGFGYMNYACGYRLGYKEIYIHHSHAVAIVFWIIFGVLQLTVFLYWGLVVFIGPGKSPRFPPLDILGTGKYEDDDVLTPVPDLFFCDESGYPYYDAPTHSIKIDRTFYSKDVGYNVLKFDHYCLWIGTSLGQTNYEFFIKYMIWFMVLFFYDIIFTACYTRTSIARGLDHNFIAIFVLCAFWIIMIGALFIAHVRYINCDITTLDDITKQQRERYLRWAAHNTSEQEKPNKQQSKFVAWCLQSKTAPRFESGRRFVNAKSGDRRYVVEYSIYQHPFDLGVKKNWINLMFNGNRNHGLPESYYTNLRLFLSFYALAVPYLDIPLYFIARRKLIEGIGGEPDEEQGKREYLTRLYHMYSNYVSDDFRKFIDDKIAKGECSIPSYLKEAVDGKQ</sequence>
<dbReference type="RefSeq" id="XP_007375294.1">
    <property type="nucleotide sequence ID" value="XM_007375232.1"/>
</dbReference>
<dbReference type="GO" id="GO:0006612">
    <property type="term" value="P:protein targeting to membrane"/>
    <property type="evidence" value="ECO:0007669"/>
    <property type="project" value="TreeGrafter"/>
</dbReference>
<keyword evidence="8 11" id="KW-0012">Acyltransferase</keyword>
<dbReference type="PROSITE" id="PS50216">
    <property type="entry name" value="DHHC"/>
    <property type="match status" value="1"/>
</dbReference>
<evidence type="ECO:0000313" key="13">
    <source>
        <dbReference type="EMBL" id="EGW32018.1"/>
    </source>
</evidence>
<dbReference type="GO" id="GO:0019706">
    <property type="term" value="F:protein-cysteine S-palmitoyltransferase activity"/>
    <property type="evidence" value="ECO:0007669"/>
    <property type="project" value="UniProtKB-EC"/>
</dbReference>
<keyword evidence="14" id="KW-1185">Reference proteome</keyword>
<evidence type="ECO:0000259" key="12">
    <source>
        <dbReference type="Pfam" id="PF01529"/>
    </source>
</evidence>
<evidence type="ECO:0000256" key="7">
    <source>
        <dbReference type="ARBA" id="ARBA00023288"/>
    </source>
</evidence>
<keyword evidence="5 11" id="KW-0472">Membrane</keyword>
<evidence type="ECO:0000256" key="2">
    <source>
        <dbReference type="ARBA" id="ARBA00022679"/>
    </source>
</evidence>
<evidence type="ECO:0000256" key="5">
    <source>
        <dbReference type="ARBA" id="ARBA00023136"/>
    </source>
</evidence>
<evidence type="ECO:0000256" key="10">
    <source>
        <dbReference type="ARBA" id="ARBA00048048"/>
    </source>
</evidence>
<dbReference type="HOGENOM" id="CLU_715709_0_0_1"/>
<feature type="transmembrane region" description="Helical" evidence="11">
    <location>
        <begin position="50"/>
        <end position="76"/>
    </location>
</feature>
<keyword evidence="3 11" id="KW-0812">Transmembrane</keyword>
<dbReference type="STRING" id="619300.G3ANT3"/>
<feature type="transmembrane region" description="Helical" evidence="11">
    <location>
        <begin position="20"/>
        <end position="38"/>
    </location>
</feature>
<dbReference type="GeneID" id="18873724"/>
<dbReference type="InterPro" id="IPR039859">
    <property type="entry name" value="PFA4/ZDH16/20/ERF2-like"/>
</dbReference>
<evidence type="ECO:0000256" key="8">
    <source>
        <dbReference type="ARBA" id="ARBA00023315"/>
    </source>
</evidence>
<comment type="catalytic activity">
    <reaction evidence="10 11">
        <text>L-cysteinyl-[protein] + hexadecanoyl-CoA = S-hexadecanoyl-L-cysteinyl-[protein] + CoA</text>
        <dbReference type="Rhea" id="RHEA:36683"/>
        <dbReference type="Rhea" id="RHEA-COMP:10131"/>
        <dbReference type="Rhea" id="RHEA-COMP:11032"/>
        <dbReference type="ChEBI" id="CHEBI:29950"/>
        <dbReference type="ChEBI" id="CHEBI:57287"/>
        <dbReference type="ChEBI" id="CHEBI:57379"/>
        <dbReference type="ChEBI" id="CHEBI:74151"/>
        <dbReference type="EC" id="2.3.1.225"/>
    </reaction>
</comment>
<keyword evidence="2 11" id="KW-0808">Transferase</keyword>
<dbReference type="EC" id="2.3.1.225" evidence="11"/>
<evidence type="ECO:0000256" key="3">
    <source>
        <dbReference type="ARBA" id="ARBA00022692"/>
    </source>
</evidence>
<dbReference type="Pfam" id="PF01529">
    <property type="entry name" value="DHHC"/>
    <property type="match status" value="1"/>
</dbReference>
<reference evidence="13 14" key="1">
    <citation type="journal article" date="2011" name="Proc. Natl. Acad. Sci. U.S.A.">
        <title>Comparative genomics of xylose-fermenting fungi for enhanced biofuel production.</title>
        <authorList>
            <person name="Wohlbach D.J."/>
            <person name="Kuo A."/>
            <person name="Sato T.K."/>
            <person name="Potts K.M."/>
            <person name="Salamov A.A."/>
            <person name="LaButti K.M."/>
            <person name="Sun H."/>
            <person name="Clum A."/>
            <person name="Pangilinan J.L."/>
            <person name="Lindquist E.A."/>
            <person name="Lucas S."/>
            <person name="Lapidus A."/>
            <person name="Jin M."/>
            <person name="Gunawan C."/>
            <person name="Balan V."/>
            <person name="Dale B.E."/>
            <person name="Jeffries T.W."/>
            <person name="Zinkel R."/>
            <person name="Barry K.W."/>
            <person name="Grigoriev I.V."/>
            <person name="Gasch A.P."/>
        </authorList>
    </citation>
    <scope>NUCLEOTIDE SEQUENCE [LARGE SCALE GENOMIC DNA]</scope>
    <source>
        <strain evidence="14">NRRL Y-27907 / 11-Y1</strain>
    </source>
</reference>
<organism evidence="14">
    <name type="scientific">Spathaspora passalidarum (strain NRRL Y-27907 / 11-Y1)</name>
    <dbReference type="NCBI Taxonomy" id="619300"/>
    <lineage>
        <taxon>Eukaryota</taxon>
        <taxon>Fungi</taxon>
        <taxon>Dikarya</taxon>
        <taxon>Ascomycota</taxon>
        <taxon>Saccharomycotina</taxon>
        <taxon>Pichiomycetes</taxon>
        <taxon>Debaryomycetaceae</taxon>
        <taxon>Spathaspora</taxon>
    </lineage>
</organism>
<dbReference type="KEGG" id="spaa:SPAPADRAFT_61120"/>
<dbReference type="AlphaFoldDB" id="G3ANT3"/>
<dbReference type="GO" id="GO:0016020">
    <property type="term" value="C:membrane"/>
    <property type="evidence" value="ECO:0007669"/>
    <property type="project" value="UniProtKB-SubCell"/>
</dbReference>
<accession>G3ANT3</accession>
<evidence type="ECO:0000256" key="9">
    <source>
        <dbReference type="ARBA" id="ARBA00038298"/>
    </source>
</evidence>
<dbReference type="OrthoDB" id="331948at2759"/>
<dbReference type="InParanoid" id="G3ANT3"/>
<evidence type="ECO:0000256" key="1">
    <source>
        <dbReference type="ARBA" id="ARBA00004141"/>
    </source>
</evidence>
<dbReference type="eggNOG" id="KOG1311">
    <property type="taxonomic scope" value="Eukaryota"/>
</dbReference>
<keyword evidence="7" id="KW-0449">Lipoprotein</keyword>
<keyword evidence="4 11" id="KW-1133">Transmembrane helix</keyword>
<feature type="transmembrane region" description="Helical" evidence="11">
    <location>
        <begin position="165"/>
        <end position="184"/>
    </location>
</feature>
<dbReference type="EMBL" id="GL996502">
    <property type="protein sequence ID" value="EGW32018.1"/>
    <property type="molecule type" value="Genomic_DNA"/>
</dbReference>
<comment type="subcellular location">
    <subcellularLocation>
        <location evidence="1">Membrane</location>
        <topology evidence="1">Multi-pass membrane protein</topology>
    </subcellularLocation>
</comment>
<dbReference type="Proteomes" id="UP000000709">
    <property type="component" value="Unassembled WGS sequence"/>
</dbReference>
<keyword evidence="6" id="KW-0564">Palmitate</keyword>
<comment type="similarity">
    <text evidence="9">Belongs to the DHHC palmitoyltransferase family. PFA5 subfamily.</text>
</comment>
<dbReference type="GO" id="GO:0005794">
    <property type="term" value="C:Golgi apparatus"/>
    <property type="evidence" value="ECO:0007669"/>
    <property type="project" value="TreeGrafter"/>
</dbReference>
<dbReference type="FunCoup" id="G3ANT3">
    <property type="interactions" value="924"/>
</dbReference>
<protein>
    <recommendedName>
        <fullName evidence="11">Palmitoyltransferase</fullName>
        <ecNumber evidence="11">2.3.1.225</ecNumber>
    </recommendedName>
</protein>
<feature type="domain" description="Palmitoyltransferase DHHC" evidence="12">
    <location>
        <begin position="122"/>
        <end position="233"/>
    </location>
</feature>
<evidence type="ECO:0000256" key="4">
    <source>
        <dbReference type="ARBA" id="ARBA00022989"/>
    </source>
</evidence>
<proteinExistence type="inferred from homology"/>
<name>G3ANT3_SPAPN</name>
<evidence type="ECO:0000256" key="6">
    <source>
        <dbReference type="ARBA" id="ARBA00023139"/>
    </source>
</evidence>
<gene>
    <name evidence="13" type="ORF">SPAPADRAFT_61120</name>
</gene>
<dbReference type="GO" id="GO:0005783">
    <property type="term" value="C:endoplasmic reticulum"/>
    <property type="evidence" value="ECO:0007669"/>
    <property type="project" value="TreeGrafter"/>
</dbReference>